<dbReference type="STRING" id="634771.SAMN04488128_101615"/>
<evidence type="ECO:0000259" key="11">
    <source>
        <dbReference type="Pfam" id="PF01761"/>
    </source>
</evidence>
<dbReference type="Pfam" id="PF01761">
    <property type="entry name" value="DHQ_synthase"/>
    <property type="match status" value="1"/>
</dbReference>
<evidence type="ECO:0000256" key="5">
    <source>
        <dbReference type="ARBA" id="ARBA00022741"/>
    </source>
</evidence>
<dbReference type="InterPro" id="IPR050071">
    <property type="entry name" value="Dehydroquinate_synthase"/>
</dbReference>
<evidence type="ECO:0000313" key="13">
    <source>
        <dbReference type="EMBL" id="SJZ53329.1"/>
    </source>
</evidence>
<dbReference type="InterPro" id="IPR030963">
    <property type="entry name" value="DHQ_synth_fam"/>
</dbReference>
<evidence type="ECO:0000256" key="10">
    <source>
        <dbReference type="NCBIfam" id="TIGR01357"/>
    </source>
</evidence>
<evidence type="ECO:0000256" key="4">
    <source>
        <dbReference type="ARBA" id="ARBA00022723"/>
    </source>
</evidence>
<dbReference type="GO" id="GO:0009073">
    <property type="term" value="P:aromatic amino acid family biosynthetic process"/>
    <property type="evidence" value="ECO:0007669"/>
    <property type="project" value="InterPro"/>
</dbReference>
<evidence type="ECO:0000256" key="3">
    <source>
        <dbReference type="ARBA" id="ARBA00003485"/>
    </source>
</evidence>
<dbReference type="Pfam" id="PF24621">
    <property type="entry name" value="DHQS_C"/>
    <property type="match status" value="1"/>
</dbReference>
<dbReference type="GO" id="GO:0000166">
    <property type="term" value="F:nucleotide binding"/>
    <property type="evidence" value="ECO:0007669"/>
    <property type="project" value="UniProtKB-KW"/>
</dbReference>
<comment type="function">
    <text evidence="3">Catalyzes the conversion of 3-deoxy-D-arabino-heptulosonate 7-phosphate (DAHP) to dehydroquinate (DHQ).</text>
</comment>
<evidence type="ECO:0000256" key="2">
    <source>
        <dbReference type="ARBA" id="ARBA00001941"/>
    </source>
</evidence>
<evidence type="ECO:0000256" key="7">
    <source>
        <dbReference type="ARBA" id="ARBA00023027"/>
    </source>
</evidence>
<dbReference type="InterPro" id="IPR016037">
    <property type="entry name" value="DHQ_synth_AroB"/>
</dbReference>
<keyword evidence="5" id="KW-0547">Nucleotide-binding</keyword>
<proteinExistence type="predicted"/>
<dbReference type="InterPro" id="IPR030960">
    <property type="entry name" value="DHQS/DOIS_N"/>
</dbReference>
<comment type="cofactor">
    <cofactor evidence="2">
        <name>Co(2+)</name>
        <dbReference type="ChEBI" id="CHEBI:48828"/>
    </cofactor>
</comment>
<name>A0A1T4LEY8_9BACT</name>
<dbReference type="GO" id="GO:0046872">
    <property type="term" value="F:metal ion binding"/>
    <property type="evidence" value="ECO:0007669"/>
    <property type="project" value="UniProtKB-KW"/>
</dbReference>
<gene>
    <name evidence="13" type="ORF">SAMN04488128_101615</name>
</gene>
<dbReference type="Gene3D" id="1.20.1090.10">
    <property type="entry name" value="Dehydroquinate synthase-like - alpha domain"/>
    <property type="match status" value="1"/>
</dbReference>
<protein>
    <recommendedName>
        <fullName evidence="10">3-dehydroquinate synthase</fullName>
        <ecNumber evidence="10">4.2.3.4</ecNumber>
    </recommendedName>
</protein>
<dbReference type="PANTHER" id="PTHR43622">
    <property type="entry name" value="3-DEHYDROQUINATE SYNTHASE"/>
    <property type="match status" value="1"/>
</dbReference>
<dbReference type="EC" id="4.2.3.4" evidence="10"/>
<evidence type="ECO:0000313" key="14">
    <source>
        <dbReference type="Proteomes" id="UP000190367"/>
    </source>
</evidence>
<dbReference type="EMBL" id="FUWZ01000001">
    <property type="protein sequence ID" value="SJZ53329.1"/>
    <property type="molecule type" value="Genomic_DNA"/>
</dbReference>
<evidence type="ECO:0000259" key="12">
    <source>
        <dbReference type="Pfam" id="PF24621"/>
    </source>
</evidence>
<dbReference type="GO" id="GO:0009423">
    <property type="term" value="P:chorismate biosynthetic process"/>
    <property type="evidence" value="ECO:0007669"/>
    <property type="project" value="UniProtKB-UniRule"/>
</dbReference>
<dbReference type="RefSeq" id="WP_078667284.1">
    <property type="nucleotide sequence ID" value="NZ_FUWZ01000001.1"/>
</dbReference>
<evidence type="ECO:0000256" key="8">
    <source>
        <dbReference type="ARBA" id="ARBA00023239"/>
    </source>
</evidence>
<dbReference type="PANTHER" id="PTHR43622:SF1">
    <property type="entry name" value="3-DEHYDROQUINATE SYNTHASE"/>
    <property type="match status" value="1"/>
</dbReference>
<dbReference type="AlphaFoldDB" id="A0A1T4LEY8"/>
<dbReference type="OrthoDB" id="9806583at2"/>
<dbReference type="Gene3D" id="3.40.50.1970">
    <property type="match status" value="1"/>
</dbReference>
<evidence type="ECO:0000256" key="9">
    <source>
        <dbReference type="ARBA" id="ARBA00023285"/>
    </source>
</evidence>
<sequence length="341" mass="37953">MKKLTNNFQQQATTYFMGESLLQLGNHVDRNRSVLVIDENVERLHGHHLHDWKKIVVPAGEEVKNMATVELVIDGLVAHEADRKTTLIGIGGGMITDVAGFAASIYMRGIPFGFVPSTLLAQVDASIGGKNGVSHGKHKNLLGTIRQPEFILFDYALPLTMPAEEWHNGFAEIIKYACIMDAELFDYLEVNREKALARDVAVLEYLVEKSVAAKTKVVLEDEFENGPRRWLNFGHTLGHAVEKLEHIAHGKAVAIGMVAAARFSEQLMGFSNDQTLRLIKLITDYQLPVAFTSDKAAVFDIFKLDKKREKDAIHFVLLEKIGKATTMPVPITDLQLLLQAL</sequence>
<dbReference type="GO" id="GO:0005737">
    <property type="term" value="C:cytoplasm"/>
    <property type="evidence" value="ECO:0007669"/>
    <property type="project" value="InterPro"/>
</dbReference>
<organism evidence="13 14">
    <name type="scientific">Chitinophaga eiseniae</name>
    <dbReference type="NCBI Taxonomy" id="634771"/>
    <lineage>
        <taxon>Bacteria</taxon>
        <taxon>Pseudomonadati</taxon>
        <taxon>Bacteroidota</taxon>
        <taxon>Chitinophagia</taxon>
        <taxon>Chitinophagales</taxon>
        <taxon>Chitinophagaceae</taxon>
        <taxon>Chitinophaga</taxon>
    </lineage>
</organism>
<feature type="domain" description="3-dehydroquinate synthase C-terminal" evidence="12">
    <location>
        <begin position="169"/>
        <end position="307"/>
    </location>
</feature>
<feature type="domain" description="3-dehydroquinate synthase N-terminal" evidence="11">
    <location>
        <begin position="55"/>
        <end position="167"/>
    </location>
</feature>
<accession>A0A1T4LEY8</accession>
<dbReference type="PIRSF" id="PIRSF001455">
    <property type="entry name" value="DHQ_synth"/>
    <property type="match status" value="1"/>
</dbReference>
<dbReference type="NCBIfam" id="TIGR01357">
    <property type="entry name" value="aroB"/>
    <property type="match status" value="1"/>
</dbReference>
<dbReference type="GO" id="GO:0003856">
    <property type="term" value="F:3-dehydroquinate synthase activity"/>
    <property type="evidence" value="ECO:0007669"/>
    <property type="project" value="UniProtKB-UniRule"/>
</dbReference>
<keyword evidence="6" id="KW-0862">Zinc</keyword>
<keyword evidence="4" id="KW-0479">Metal-binding</keyword>
<evidence type="ECO:0000256" key="1">
    <source>
        <dbReference type="ARBA" id="ARBA00001911"/>
    </source>
</evidence>
<dbReference type="SUPFAM" id="SSF56796">
    <property type="entry name" value="Dehydroquinate synthase-like"/>
    <property type="match status" value="1"/>
</dbReference>
<reference evidence="14" key="1">
    <citation type="submission" date="2017-02" db="EMBL/GenBank/DDBJ databases">
        <authorList>
            <person name="Varghese N."/>
            <person name="Submissions S."/>
        </authorList>
    </citation>
    <scope>NUCLEOTIDE SEQUENCE [LARGE SCALE GENOMIC DNA]</scope>
    <source>
        <strain evidence="14">DSM 22224</strain>
    </source>
</reference>
<keyword evidence="7" id="KW-0520">NAD</keyword>
<dbReference type="Proteomes" id="UP000190367">
    <property type="component" value="Unassembled WGS sequence"/>
</dbReference>
<keyword evidence="8" id="KW-0456">Lyase</keyword>
<keyword evidence="9" id="KW-0170">Cobalt</keyword>
<dbReference type="InterPro" id="IPR056179">
    <property type="entry name" value="DHQS_C"/>
</dbReference>
<comment type="cofactor">
    <cofactor evidence="1">
        <name>NAD(+)</name>
        <dbReference type="ChEBI" id="CHEBI:57540"/>
    </cofactor>
</comment>
<keyword evidence="14" id="KW-1185">Reference proteome</keyword>
<evidence type="ECO:0000256" key="6">
    <source>
        <dbReference type="ARBA" id="ARBA00022833"/>
    </source>
</evidence>
<dbReference type="CDD" id="cd08195">
    <property type="entry name" value="DHQS"/>
    <property type="match status" value="1"/>
</dbReference>